<dbReference type="InterPro" id="IPR038404">
    <property type="entry name" value="TRAP_DctP_sf"/>
</dbReference>
<organism evidence="2 3">
    <name type="scientific">Natronocella acetinitrilica</name>
    <dbReference type="NCBI Taxonomy" id="414046"/>
    <lineage>
        <taxon>Bacteria</taxon>
        <taxon>Pseudomonadati</taxon>
        <taxon>Pseudomonadota</taxon>
        <taxon>Gammaproteobacteria</taxon>
        <taxon>Chromatiales</taxon>
        <taxon>Ectothiorhodospiraceae</taxon>
        <taxon>Natronocella</taxon>
    </lineage>
</organism>
<dbReference type="GO" id="GO:0055085">
    <property type="term" value="P:transmembrane transport"/>
    <property type="evidence" value="ECO:0007669"/>
    <property type="project" value="InterPro"/>
</dbReference>
<protein>
    <submittedName>
        <fullName evidence="2">TRAP-type C4-dicarboxylate transport system substrate-binding protein</fullName>
    </submittedName>
</protein>
<dbReference type="AlphaFoldDB" id="A0AAE3G712"/>
<sequence>MNEKLKGISRRDFMRVAGRYGLTSTLFAAAGATGMLTLPQLAKAAEETSNERGRVEPKFRFKFGASGFNENNLDIQKSGQLFFARDLEERTDGAIQVEFIGSNQICGQLDCVTNTQQGIIEIFSASTQNSAGGAPYYNALDFAYMFPSRASQYYFFYHPKSEALLREPLRQRHNIQFLFTHCELRGMMMGASFRDKPLVTSVDDLRGTANRVTGTQLGRIAMQQLDLNPRPVAWAETLDALRSGLIDGAETWMGAVAYAGMSGAISQAVDLKFFCGTEHTAMSWEAFQKLPSDLQDAVMESAYTAQVHVQGAHEAALYDIVGAYPDPAEHTLFAQNNVRVALLSDAEIKKAEEMCSPEYNPEPWARWRERINGWSGGHDVYKEIYDIAREIDTDMSAVNVKPRRWWKAA</sequence>
<accession>A0AAE3G712</accession>
<dbReference type="Proteomes" id="UP001205843">
    <property type="component" value="Unassembled WGS sequence"/>
</dbReference>
<evidence type="ECO:0000313" key="2">
    <source>
        <dbReference type="EMBL" id="MCP1676965.1"/>
    </source>
</evidence>
<dbReference type="Gene3D" id="3.40.190.170">
    <property type="entry name" value="Bacterial extracellular solute-binding protein, family 7"/>
    <property type="match status" value="1"/>
</dbReference>
<dbReference type="PROSITE" id="PS51318">
    <property type="entry name" value="TAT"/>
    <property type="match status" value="1"/>
</dbReference>
<dbReference type="PANTHER" id="PTHR33376:SF5">
    <property type="entry name" value="EXTRACYTOPLASMIC SOLUTE RECEPTOR PROTEIN"/>
    <property type="match status" value="1"/>
</dbReference>
<evidence type="ECO:0000256" key="1">
    <source>
        <dbReference type="ARBA" id="ARBA00022729"/>
    </source>
</evidence>
<dbReference type="PANTHER" id="PTHR33376">
    <property type="match status" value="1"/>
</dbReference>
<dbReference type="InterPro" id="IPR006311">
    <property type="entry name" value="TAT_signal"/>
</dbReference>
<evidence type="ECO:0000313" key="3">
    <source>
        <dbReference type="Proteomes" id="UP001205843"/>
    </source>
</evidence>
<proteinExistence type="predicted"/>
<dbReference type="RefSeq" id="WP_253484591.1">
    <property type="nucleotide sequence ID" value="NZ_JALJXV010000012.1"/>
</dbReference>
<keyword evidence="3" id="KW-1185">Reference proteome</keyword>
<comment type="caution">
    <text evidence="2">The sequence shown here is derived from an EMBL/GenBank/DDBJ whole genome shotgun (WGS) entry which is preliminary data.</text>
</comment>
<dbReference type="EMBL" id="JALJXV010000012">
    <property type="protein sequence ID" value="MCP1676965.1"/>
    <property type="molecule type" value="Genomic_DNA"/>
</dbReference>
<dbReference type="InterPro" id="IPR018389">
    <property type="entry name" value="DctP_fam"/>
</dbReference>
<keyword evidence="1" id="KW-0732">Signal</keyword>
<gene>
    <name evidence="2" type="ORF">J2T57_004139</name>
</gene>
<name>A0AAE3G712_9GAMM</name>
<dbReference type="NCBIfam" id="NF037995">
    <property type="entry name" value="TRAP_S1"/>
    <property type="match status" value="1"/>
</dbReference>
<dbReference type="Pfam" id="PF03480">
    <property type="entry name" value="DctP"/>
    <property type="match status" value="1"/>
</dbReference>
<reference evidence="2" key="1">
    <citation type="submission" date="2022-03" db="EMBL/GenBank/DDBJ databases">
        <title>Genomic Encyclopedia of Type Strains, Phase III (KMG-III): the genomes of soil and plant-associated and newly described type strains.</title>
        <authorList>
            <person name="Whitman W."/>
        </authorList>
    </citation>
    <scope>NUCLEOTIDE SEQUENCE</scope>
    <source>
        <strain evidence="2">ANL 6-2</strain>
    </source>
</reference>